<dbReference type="EMBL" id="JBDNCH010000002">
    <property type="protein sequence ID" value="MEN9062914.1"/>
    <property type="molecule type" value="Genomic_DNA"/>
</dbReference>
<comment type="caution">
    <text evidence="3">The sequence shown here is derived from an EMBL/GenBank/DDBJ whole genome shotgun (WGS) entry which is preliminary data.</text>
</comment>
<dbReference type="RefSeq" id="WP_347167845.1">
    <property type="nucleotide sequence ID" value="NZ_JBDNCH010000002.1"/>
</dbReference>
<organism evidence="3 4">
    <name type="scientific">Ponticoccus litoralis</name>
    <dbReference type="NCBI Taxonomy" id="422297"/>
    <lineage>
        <taxon>Bacteria</taxon>
        <taxon>Pseudomonadati</taxon>
        <taxon>Pseudomonadota</taxon>
        <taxon>Alphaproteobacteria</taxon>
        <taxon>Rhodobacterales</taxon>
        <taxon>Roseobacteraceae</taxon>
        <taxon>Ponticoccus</taxon>
    </lineage>
</organism>
<feature type="domain" description="SH3b" evidence="2">
    <location>
        <begin position="21"/>
        <end position="84"/>
    </location>
</feature>
<keyword evidence="4" id="KW-1185">Reference proteome</keyword>
<dbReference type="InterPro" id="IPR003646">
    <property type="entry name" value="SH3-like_bac-type"/>
</dbReference>
<evidence type="ECO:0000313" key="4">
    <source>
        <dbReference type="Proteomes" id="UP001428774"/>
    </source>
</evidence>
<evidence type="ECO:0000259" key="2">
    <source>
        <dbReference type="PROSITE" id="PS51781"/>
    </source>
</evidence>
<feature type="chain" id="PRO_5043320275" evidence="1">
    <location>
        <begin position="20"/>
        <end position="105"/>
    </location>
</feature>
<evidence type="ECO:0000313" key="3">
    <source>
        <dbReference type="EMBL" id="MEN9062914.1"/>
    </source>
</evidence>
<dbReference type="Pfam" id="PF08239">
    <property type="entry name" value="SH3_3"/>
    <property type="match status" value="1"/>
</dbReference>
<keyword evidence="1" id="KW-0732">Signal</keyword>
<dbReference type="SMART" id="SM00287">
    <property type="entry name" value="SH3b"/>
    <property type="match status" value="1"/>
</dbReference>
<dbReference type="PROSITE" id="PS51781">
    <property type="entry name" value="SH3B"/>
    <property type="match status" value="1"/>
</dbReference>
<evidence type="ECO:0000256" key="1">
    <source>
        <dbReference type="SAM" id="SignalP"/>
    </source>
</evidence>
<sequence>MKTLIASAIFAAATLGASAASATQAWVGHSALNARSGPGTHYHVLGTFNPCTPVHVVAYKHGWAKVAYQHNYYWVSAKYLQGKSCYQKPQYKTHQKKHHGGGYGY</sequence>
<proteinExistence type="predicted"/>
<feature type="signal peptide" evidence="1">
    <location>
        <begin position="1"/>
        <end position="19"/>
    </location>
</feature>
<gene>
    <name evidence="3" type="ORF">ABFB10_19955</name>
</gene>
<protein>
    <submittedName>
        <fullName evidence="3">SH3 domain-containing protein</fullName>
    </submittedName>
</protein>
<dbReference type="Gene3D" id="2.30.30.40">
    <property type="entry name" value="SH3 Domains"/>
    <property type="match status" value="1"/>
</dbReference>
<dbReference type="Proteomes" id="UP001428774">
    <property type="component" value="Unassembled WGS sequence"/>
</dbReference>
<dbReference type="AlphaFoldDB" id="A0AAW9SP69"/>
<accession>A0AAW9SP69</accession>
<reference evidence="3 4" key="1">
    <citation type="submission" date="2024-05" db="EMBL/GenBank/DDBJ databases">
        <title>Genome sequence of Ponticoccus litoralis KCCM 90028.</title>
        <authorList>
            <person name="Kim J.M."/>
            <person name="Lee J.K."/>
            <person name="Choi B.J."/>
            <person name="Bayburt H."/>
            <person name="Baek J.H."/>
            <person name="Jeon C.O."/>
        </authorList>
    </citation>
    <scope>NUCLEOTIDE SEQUENCE [LARGE SCALE GENOMIC DNA]</scope>
    <source>
        <strain evidence="3 4">KCCM 90028</strain>
    </source>
</reference>
<name>A0AAW9SP69_9RHOB</name>